<organism evidence="1 2">
    <name type="scientific">Plasmodium brasilianum</name>
    <dbReference type="NCBI Taxonomy" id="5824"/>
    <lineage>
        <taxon>Eukaryota</taxon>
        <taxon>Sar</taxon>
        <taxon>Alveolata</taxon>
        <taxon>Apicomplexa</taxon>
        <taxon>Aconoidasida</taxon>
        <taxon>Haemosporida</taxon>
        <taxon>Plasmodiidae</taxon>
        <taxon>Plasmodium</taxon>
        <taxon>Plasmodium (Plasmodium)</taxon>
    </lineage>
</organism>
<proteinExistence type="predicted"/>
<reference evidence="1" key="1">
    <citation type="submission" date="2022-06" db="EMBL/GenBank/DDBJ databases">
        <title>The First Complete Genome of the Simian Malaria Parasite Plasmodium brasilianum.</title>
        <authorList>
            <person name="Bajic M."/>
            <person name="Ravishankar S."/>
        </authorList>
    </citation>
    <scope>NUCLEOTIDE SEQUENCE</scope>
    <source>
        <strain evidence="1">Bolivian I</strain>
    </source>
</reference>
<gene>
    <name evidence="1" type="ORF">MKS88_002275</name>
</gene>
<dbReference type="Proteomes" id="UP001056978">
    <property type="component" value="Chromosome 8"/>
</dbReference>
<evidence type="ECO:0000313" key="2">
    <source>
        <dbReference type="Proteomes" id="UP001056978"/>
    </source>
</evidence>
<keyword evidence="2" id="KW-1185">Reference proteome</keyword>
<sequence>MVVSRRGESKHMLFLNSVNSKKKLNITEKKNILEKVHILPIRKCVSNFDELYNKLNLLISDRHVLYEGFIISIKKEEHIYNLDKTNQNEKELGYINTVHEEELNKESEAKGTIMETNNQGIFVNIEKRKSNNMQMIVQEEKEKTKILNDSQICLYNHKKKKEYSNSNNDVEYVVVNCVPSKGILSHDTLIYTDGKYADNLSKIQILIIKDRNYKKYEKKVKKRFFSLKKYLFKKSNYIFNEAISLIPFYFDCFSKKYKTNKQHENNMSIQNKDENVLQEKKKKKKKNLVLEQIFLTYLYPYFKKNKNKLFYCGKLFIINNFSFLVVKVDSDVKVGFIDDRTEIVLNADSYDHYNNVHIVPLYDTLPTTYNYDLFMDYIKPYIERNYLSVFSIYETFFYKGVQFKIMGVAPVDVKYGKGRISCNTFIYIDGSIKPTFFDVISKESVTYIKCLPFEYKPYAILNILQHLDTDSLLRLFPSANNSLQDDNNNNDSNSSNEDCNGECNGDCNRNNNRNSNCNINCNINCNNNWNNNWNNNKREKNVLKNLTKHKYIFNRLGKNNNDNKSEAGNVDSMDKGDAKDGNIIDGSSGNGSTNCNIKISKKKGACALRSNLINEQCAVCFEYFQDYDKCIKLTCLHTYHWKCVKSWFKFNLTCPCCRHTIDI</sequence>
<dbReference type="EMBL" id="CM043776">
    <property type="protein sequence ID" value="KAI4838768.1"/>
    <property type="molecule type" value="Genomic_DNA"/>
</dbReference>
<comment type="caution">
    <text evidence="1">The sequence shown here is derived from an EMBL/GenBank/DDBJ whole genome shotgun (WGS) entry which is preliminary data.</text>
</comment>
<accession>A0ACB9YC25</accession>
<protein>
    <submittedName>
        <fullName evidence="1">RING zinc finger protein</fullName>
    </submittedName>
</protein>
<name>A0ACB9YC25_PLABR</name>
<evidence type="ECO:0000313" key="1">
    <source>
        <dbReference type="EMBL" id="KAI4838768.1"/>
    </source>
</evidence>